<gene>
    <name evidence="1" type="ORF">HannXRQ_Chr12g0363221</name>
</gene>
<accession>A0A251T122</accession>
<evidence type="ECO:0000313" key="2">
    <source>
        <dbReference type="Proteomes" id="UP000215914"/>
    </source>
</evidence>
<dbReference type="Proteomes" id="UP000215914">
    <property type="component" value="Chromosome 12"/>
</dbReference>
<reference evidence="2" key="1">
    <citation type="journal article" date="2017" name="Nature">
        <title>The sunflower genome provides insights into oil metabolism, flowering and Asterid evolution.</title>
        <authorList>
            <person name="Badouin H."/>
            <person name="Gouzy J."/>
            <person name="Grassa C.J."/>
            <person name="Murat F."/>
            <person name="Staton S.E."/>
            <person name="Cottret L."/>
            <person name="Lelandais-Briere C."/>
            <person name="Owens G.L."/>
            <person name="Carrere S."/>
            <person name="Mayjonade B."/>
            <person name="Legrand L."/>
            <person name="Gill N."/>
            <person name="Kane N.C."/>
            <person name="Bowers J.E."/>
            <person name="Hubner S."/>
            <person name="Bellec A."/>
            <person name="Berard A."/>
            <person name="Berges H."/>
            <person name="Blanchet N."/>
            <person name="Boniface M.C."/>
            <person name="Brunel D."/>
            <person name="Catrice O."/>
            <person name="Chaidir N."/>
            <person name="Claudel C."/>
            <person name="Donnadieu C."/>
            <person name="Faraut T."/>
            <person name="Fievet G."/>
            <person name="Helmstetter N."/>
            <person name="King M."/>
            <person name="Knapp S.J."/>
            <person name="Lai Z."/>
            <person name="Le Paslier M.C."/>
            <person name="Lippi Y."/>
            <person name="Lorenzon L."/>
            <person name="Mandel J.R."/>
            <person name="Marage G."/>
            <person name="Marchand G."/>
            <person name="Marquand E."/>
            <person name="Bret-Mestries E."/>
            <person name="Morien E."/>
            <person name="Nambeesan S."/>
            <person name="Nguyen T."/>
            <person name="Pegot-Espagnet P."/>
            <person name="Pouilly N."/>
            <person name="Raftis F."/>
            <person name="Sallet E."/>
            <person name="Schiex T."/>
            <person name="Thomas J."/>
            <person name="Vandecasteele C."/>
            <person name="Vares D."/>
            <person name="Vear F."/>
            <person name="Vautrin S."/>
            <person name="Crespi M."/>
            <person name="Mangin B."/>
            <person name="Burke J.M."/>
            <person name="Salse J."/>
            <person name="Munos S."/>
            <person name="Vincourt P."/>
            <person name="Rieseberg L.H."/>
            <person name="Langlade N.B."/>
        </authorList>
    </citation>
    <scope>NUCLEOTIDE SEQUENCE [LARGE SCALE GENOMIC DNA]</scope>
    <source>
        <strain evidence="2">cv. SF193</strain>
    </source>
</reference>
<keyword evidence="2" id="KW-1185">Reference proteome</keyword>
<evidence type="ECO:0000313" key="1">
    <source>
        <dbReference type="EMBL" id="OTG04519.1"/>
    </source>
</evidence>
<organism evidence="1 2">
    <name type="scientific">Helianthus annuus</name>
    <name type="common">Common sunflower</name>
    <dbReference type="NCBI Taxonomy" id="4232"/>
    <lineage>
        <taxon>Eukaryota</taxon>
        <taxon>Viridiplantae</taxon>
        <taxon>Streptophyta</taxon>
        <taxon>Embryophyta</taxon>
        <taxon>Tracheophyta</taxon>
        <taxon>Spermatophyta</taxon>
        <taxon>Magnoliopsida</taxon>
        <taxon>eudicotyledons</taxon>
        <taxon>Gunneridae</taxon>
        <taxon>Pentapetalae</taxon>
        <taxon>asterids</taxon>
        <taxon>campanulids</taxon>
        <taxon>Asterales</taxon>
        <taxon>Asteraceae</taxon>
        <taxon>Asteroideae</taxon>
        <taxon>Heliantheae alliance</taxon>
        <taxon>Heliantheae</taxon>
        <taxon>Helianthus</taxon>
    </lineage>
</organism>
<dbReference type="EMBL" id="CM007901">
    <property type="protein sequence ID" value="OTG04519.1"/>
    <property type="molecule type" value="Genomic_DNA"/>
</dbReference>
<sequence length="53" mass="6051">MVEWWGARRRRRGAGSLSLWFGSSTTPPPISLSLYEVVLNMFEGSFLVFIICE</sequence>
<proteinExistence type="predicted"/>
<dbReference type="InParanoid" id="A0A251T122"/>
<dbReference type="AlphaFoldDB" id="A0A251T122"/>
<name>A0A251T122_HELAN</name>
<protein>
    <submittedName>
        <fullName evidence="1">Uncharacterized protein</fullName>
    </submittedName>
</protein>